<dbReference type="CDD" id="cd00082">
    <property type="entry name" value="HisKA"/>
    <property type="match status" value="1"/>
</dbReference>
<keyword evidence="4" id="KW-1003">Cell membrane</keyword>
<dbReference type="Pfam" id="PF02518">
    <property type="entry name" value="HATPase_c"/>
    <property type="match status" value="1"/>
</dbReference>
<evidence type="ECO:0000256" key="11">
    <source>
        <dbReference type="ARBA" id="ARBA00023136"/>
    </source>
</evidence>
<evidence type="ECO:0000313" key="16">
    <source>
        <dbReference type="Proteomes" id="UP001527882"/>
    </source>
</evidence>
<comment type="caution">
    <text evidence="15">The sequence shown here is derived from an EMBL/GenBank/DDBJ whole genome shotgun (WGS) entry which is preliminary data.</text>
</comment>
<dbReference type="SMART" id="SM00387">
    <property type="entry name" value="HATPase_c"/>
    <property type="match status" value="1"/>
</dbReference>
<keyword evidence="12" id="KW-1133">Transmembrane helix</keyword>
<dbReference type="EC" id="2.7.13.3" evidence="3"/>
<dbReference type="InterPro" id="IPR005467">
    <property type="entry name" value="His_kinase_dom"/>
</dbReference>
<dbReference type="SUPFAM" id="SSF55874">
    <property type="entry name" value="ATPase domain of HSP90 chaperone/DNA topoisomerase II/histidine kinase"/>
    <property type="match status" value="1"/>
</dbReference>
<proteinExistence type="predicted"/>
<dbReference type="InterPro" id="IPR036097">
    <property type="entry name" value="HisK_dim/P_sf"/>
</dbReference>
<dbReference type="Proteomes" id="UP001527882">
    <property type="component" value="Unassembled WGS sequence"/>
</dbReference>
<dbReference type="SMART" id="SM00304">
    <property type="entry name" value="HAMP"/>
    <property type="match status" value="1"/>
</dbReference>
<evidence type="ECO:0000256" key="8">
    <source>
        <dbReference type="ARBA" id="ARBA00022777"/>
    </source>
</evidence>
<dbReference type="Pfam" id="PF00672">
    <property type="entry name" value="HAMP"/>
    <property type="match status" value="1"/>
</dbReference>
<dbReference type="PROSITE" id="PS50885">
    <property type="entry name" value="HAMP"/>
    <property type="match status" value="1"/>
</dbReference>
<dbReference type="RefSeq" id="WP_269881780.1">
    <property type="nucleotide sequence ID" value="NZ_JAQAGZ010000007.1"/>
</dbReference>
<dbReference type="Gene3D" id="1.10.287.130">
    <property type="match status" value="1"/>
</dbReference>
<evidence type="ECO:0000256" key="7">
    <source>
        <dbReference type="ARBA" id="ARBA00022741"/>
    </source>
</evidence>
<comment type="catalytic activity">
    <reaction evidence="1">
        <text>ATP + protein L-histidine = ADP + protein N-phospho-L-histidine.</text>
        <dbReference type="EC" id="2.7.13.3"/>
    </reaction>
</comment>
<dbReference type="PANTHER" id="PTHR43711:SF1">
    <property type="entry name" value="HISTIDINE KINASE 1"/>
    <property type="match status" value="1"/>
</dbReference>
<feature type="domain" description="HAMP" evidence="14">
    <location>
        <begin position="177"/>
        <end position="230"/>
    </location>
</feature>
<name>A0ABT4Q8T5_9BACL</name>
<dbReference type="InterPro" id="IPR003661">
    <property type="entry name" value="HisK_dim/P_dom"/>
</dbReference>
<dbReference type="InterPro" id="IPR004358">
    <property type="entry name" value="Sig_transdc_His_kin-like_C"/>
</dbReference>
<dbReference type="InterPro" id="IPR036890">
    <property type="entry name" value="HATPase_C_sf"/>
</dbReference>
<dbReference type="EMBL" id="JAQAGZ010000007">
    <property type="protein sequence ID" value="MCZ8513289.1"/>
    <property type="molecule type" value="Genomic_DNA"/>
</dbReference>
<feature type="domain" description="Histidine kinase" evidence="13">
    <location>
        <begin position="238"/>
        <end position="453"/>
    </location>
</feature>
<dbReference type="PRINTS" id="PR00344">
    <property type="entry name" value="BCTRLSENSOR"/>
</dbReference>
<evidence type="ECO:0000313" key="15">
    <source>
        <dbReference type="EMBL" id="MCZ8513289.1"/>
    </source>
</evidence>
<dbReference type="CDD" id="cd06225">
    <property type="entry name" value="HAMP"/>
    <property type="match status" value="1"/>
</dbReference>
<evidence type="ECO:0000256" key="9">
    <source>
        <dbReference type="ARBA" id="ARBA00022840"/>
    </source>
</evidence>
<dbReference type="SUPFAM" id="SSF158472">
    <property type="entry name" value="HAMP domain-like"/>
    <property type="match status" value="1"/>
</dbReference>
<evidence type="ECO:0000256" key="1">
    <source>
        <dbReference type="ARBA" id="ARBA00000085"/>
    </source>
</evidence>
<dbReference type="InterPro" id="IPR003594">
    <property type="entry name" value="HATPase_dom"/>
</dbReference>
<comment type="subcellular location">
    <subcellularLocation>
        <location evidence="2">Cell membrane</location>
        <topology evidence="2">Multi-pass membrane protein</topology>
    </subcellularLocation>
</comment>
<keyword evidence="6" id="KW-0808">Transferase</keyword>
<evidence type="ECO:0000256" key="12">
    <source>
        <dbReference type="SAM" id="Phobius"/>
    </source>
</evidence>
<evidence type="ECO:0000256" key="2">
    <source>
        <dbReference type="ARBA" id="ARBA00004651"/>
    </source>
</evidence>
<dbReference type="PANTHER" id="PTHR43711">
    <property type="entry name" value="TWO-COMPONENT HISTIDINE KINASE"/>
    <property type="match status" value="1"/>
</dbReference>
<dbReference type="SMART" id="SM00388">
    <property type="entry name" value="HisKA"/>
    <property type="match status" value="1"/>
</dbReference>
<keyword evidence="7" id="KW-0547">Nucleotide-binding</keyword>
<protein>
    <recommendedName>
        <fullName evidence="3">histidine kinase</fullName>
        <ecNumber evidence="3">2.7.13.3</ecNumber>
    </recommendedName>
</protein>
<evidence type="ECO:0000259" key="13">
    <source>
        <dbReference type="PROSITE" id="PS50109"/>
    </source>
</evidence>
<gene>
    <name evidence="15" type="ORF">O9H85_12810</name>
</gene>
<evidence type="ECO:0000256" key="10">
    <source>
        <dbReference type="ARBA" id="ARBA00023012"/>
    </source>
</evidence>
<keyword evidence="8 15" id="KW-0418">Kinase</keyword>
<organism evidence="15 16">
    <name type="scientific">Paenibacillus gyeongsangnamensis</name>
    <dbReference type="NCBI Taxonomy" id="3388067"/>
    <lineage>
        <taxon>Bacteria</taxon>
        <taxon>Bacillati</taxon>
        <taxon>Bacillota</taxon>
        <taxon>Bacilli</taxon>
        <taxon>Bacillales</taxon>
        <taxon>Paenibacillaceae</taxon>
        <taxon>Paenibacillus</taxon>
    </lineage>
</organism>
<dbReference type="PROSITE" id="PS50109">
    <property type="entry name" value="HIS_KIN"/>
    <property type="match status" value="1"/>
</dbReference>
<evidence type="ECO:0000256" key="5">
    <source>
        <dbReference type="ARBA" id="ARBA00022553"/>
    </source>
</evidence>
<evidence type="ECO:0000256" key="3">
    <source>
        <dbReference type="ARBA" id="ARBA00012438"/>
    </source>
</evidence>
<keyword evidence="9" id="KW-0067">ATP-binding</keyword>
<dbReference type="InterPro" id="IPR003660">
    <property type="entry name" value="HAMP_dom"/>
</dbReference>
<feature type="transmembrane region" description="Helical" evidence="12">
    <location>
        <begin position="6"/>
        <end position="32"/>
    </location>
</feature>
<dbReference type="GO" id="GO:0016301">
    <property type="term" value="F:kinase activity"/>
    <property type="evidence" value="ECO:0007669"/>
    <property type="project" value="UniProtKB-KW"/>
</dbReference>
<keyword evidence="5" id="KW-0597">Phosphoprotein</keyword>
<reference evidence="15 16" key="1">
    <citation type="submission" date="2022-12" db="EMBL/GenBank/DDBJ databases">
        <title>Draft genome sequence of Paenibacillus sp. dW9.</title>
        <authorList>
            <person name="Choi E.-W."/>
            <person name="Kim D.-U."/>
        </authorList>
    </citation>
    <scope>NUCLEOTIDE SEQUENCE [LARGE SCALE GENOMIC DNA]</scope>
    <source>
        <strain evidence="16">dW9</strain>
    </source>
</reference>
<sequence>MIRSLYSRVVVTFLGAVLLGLIAAFFAANYWFQDQFSTAIREEMHKAALDLTETYAHTVDMDLDAYLKGRAAVHGYVITVYDSAGEISEYGAMPDRHTPEIPPEAAALVLQNHSYDNSQPSPDRLILGYPIVSKGSHYALFLRLAFMKPANDLRRVLLTSLAIVLFTGSVLILIAARYLVQPLKLMTRATQRIAKGDFNINLNWKQRKDELGELADNFSHMASELKQMERMRQDFVSNVSHEIQSPLTSIAGFSKVLRSRDMPPDERNHYLDIIRDETERLSRLSENLLKLASLESEHHPFHPHTFDLDEQLRRVIVSLEPQWSAKELELDLQLPAVKIAADEDQLSQVWMNLLGNAIKFTPDQGKISASLKPLTDRVRVSIRDNGIGISPEDQKHIFDRFYKADRSRHREDGGNGLGLAIVKKIVDLHHGTIEVRSEPGQGTTFIVTLPSIPAER</sequence>
<dbReference type="SUPFAM" id="SSF47384">
    <property type="entry name" value="Homodimeric domain of signal transducing histidine kinase"/>
    <property type="match status" value="1"/>
</dbReference>
<dbReference type="InterPro" id="IPR050736">
    <property type="entry name" value="Sensor_HK_Regulatory"/>
</dbReference>
<evidence type="ECO:0000256" key="6">
    <source>
        <dbReference type="ARBA" id="ARBA00022679"/>
    </source>
</evidence>
<dbReference type="Gene3D" id="3.30.565.10">
    <property type="entry name" value="Histidine kinase-like ATPase, C-terminal domain"/>
    <property type="match status" value="1"/>
</dbReference>
<keyword evidence="12" id="KW-0812">Transmembrane</keyword>
<keyword evidence="10" id="KW-0902">Two-component regulatory system</keyword>
<keyword evidence="16" id="KW-1185">Reference proteome</keyword>
<dbReference type="CDD" id="cd00075">
    <property type="entry name" value="HATPase"/>
    <property type="match status" value="1"/>
</dbReference>
<keyword evidence="11 12" id="KW-0472">Membrane</keyword>
<feature type="transmembrane region" description="Helical" evidence="12">
    <location>
        <begin position="156"/>
        <end position="180"/>
    </location>
</feature>
<dbReference type="Pfam" id="PF00512">
    <property type="entry name" value="HisKA"/>
    <property type="match status" value="1"/>
</dbReference>
<dbReference type="Gene3D" id="6.10.340.10">
    <property type="match status" value="1"/>
</dbReference>
<evidence type="ECO:0000259" key="14">
    <source>
        <dbReference type="PROSITE" id="PS50885"/>
    </source>
</evidence>
<evidence type="ECO:0000256" key="4">
    <source>
        <dbReference type="ARBA" id="ARBA00022475"/>
    </source>
</evidence>
<accession>A0ABT4Q8T5</accession>